<dbReference type="EMBL" id="MHMT01000011">
    <property type="protein sequence ID" value="OGZ32902.1"/>
    <property type="molecule type" value="Genomic_DNA"/>
</dbReference>
<reference evidence="3 4" key="1">
    <citation type="journal article" date="2016" name="Nat. Commun.">
        <title>Thousands of microbial genomes shed light on interconnected biogeochemical processes in an aquifer system.</title>
        <authorList>
            <person name="Anantharaman K."/>
            <person name="Brown C.T."/>
            <person name="Hug L.A."/>
            <person name="Sharon I."/>
            <person name="Castelle C.J."/>
            <person name="Probst A.J."/>
            <person name="Thomas B.C."/>
            <person name="Singh A."/>
            <person name="Wilkins M.J."/>
            <person name="Karaoz U."/>
            <person name="Brodie E.L."/>
            <person name="Williams K.H."/>
            <person name="Hubbard S.S."/>
            <person name="Banfield J.F."/>
        </authorList>
    </citation>
    <scope>NUCLEOTIDE SEQUENCE [LARGE SCALE GENOMIC DNA]</scope>
</reference>
<evidence type="ECO:0000259" key="2">
    <source>
        <dbReference type="SMART" id="SM00849"/>
    </source>
</evidence>
<dbReference type="SMART" id="SM00849">
    <property type="entry name" value="Lactamase_B"/>
    <property type="match status" value="1"/>
</dbReference>
<dbReference type="STRING" id="1801990.A2V69_03355"/>
<comment type="caution">
    <text evidence="3">The sequence shown here is derived from an EMBL/GenBank/DDBJ whole genome shotgun (WGS) entry which is preliminary data.</text>
</comment>
<dbReference type="SUPFAM" id="SSF56281">
    <property type="entry name" value="Metallo-hydrolase/oxidoreductase"/>
    <property type="match status" value="1"/>
</dbReference>
<keyword evidence="1" id="KW-0472">Membrane</keyword>
<accession>A0A1G2F548</accession>
<proteinExistence type="predicted"/>
<evidence type="ECO:0000256" key="1">
    <source>
        <dbReference type="SAM" id="Phobius"/>
    </source>
</evidence>
<name>A0A1G2F548_9BACT</name>
<feature type="transmembrane region" description="Helical" evidence="1">
    <location>
        <begin position="12"/>
        <end position="28"/>
    </location>
</feature>
<evidence type="ECO:0000313" key="4">
    <source>
        <dbReference type="Proteomes" id="UP000177810"/>
    </source>
</evidence>
<evidence type="ECO:0000313" key="3">
    <source>
        <dbReference type="EMBL" id="OGZ32902.1"/>
    </source>
</evidence>
<sequence>MVLHEKNKIKILIALFIITVLVWVGIFIEENSGHYLRIEFFDVGQGDAELIITPDKKQILIDGGPDLSILEKLGKSMPFYDRYIDLVILTHPEADHLNGLIEVLRRYRVGAIITNGVIRDTEQYKQWVEIIKEKNIPIYITQANGEIDFGLPAGGLKFKILYPFESLIGQKNSDSNNTSIVGQLIYNNFEVLFTGDIEKSAENKLLAADINLESDILKISHHGSKTSSGEEFLKAVNALMAVIEVGKDNTYGHPHQEVLDRLANLQIFQTGRDGDIEILSDGNKFLVEK</sequence>
<organism evidence="3 4">
    <name type="scientific">Candidatus Portnoybacteria bacterium RBG_13_40_8</name>
    <dbReference type="NCBI Taxonomy" id="1801990"/>
    <lineage>
        <taxon>Bacteria</taxon>
        <taxon>Candidatus Portnoyibacteriota</taxon>
    </lineage>
</organism>
<dbReference type="Pfam" id="PF00753">
    <property type="entry name" value="Lactamase_B"/>
    <property type="match status" value="1"/>
</dbReference>
<dbReference type="PANTHER" id="PTHR30619">
    <property type="entry name" value="DNA INTERNALIZATION/COMPETENCE PROTEIN COMEC/REC2"/>
    <property type="match status" value="1"/>
</dbReference>
<dbReference type="PANTHER" id="PTHR30619:SF1">
    <property type="entry name" value="RECOMBINATION PROTEIN 2"/>
    <property type="match status" value="1"/>
</dbReference>
<dbReference type="InterPro" id="IPR036866">
    <property type="entry name" value="RibonucZ/Hydroxyglut_hydro"/>
</dbReference>
<feature type="domain" description="Metallo-beta-lactamase" evidence="2">
    <location>
        <begin position="45"/>
        <end position="247"/>
    </location>
</feature>
<keyword evidence="1" id="KW-0812">Transmembrane</keyword>
<dbReference type="CDD" id="cd07731">
    <property type="entry name" value="ComA-like_MBL-fold"/>
    <property type="match status" value="1"/>
</dbReference>
<dbReference type="InterPro" id="IPR035681">
    <property type="entry name" value="ComA-like_MBL"/>
</dbReference>
<dbReference type="InterPro" id="IPR001279">
    <property type="entry name" value="Metallo-B-lactamas"/>
</dbReference>
<gene>
    <name evidence="3" type="ORF">A2V69_03355</name>
</gene>
<dbReference type="Proteomes" id="UP000177810">
    <property type="component" value="Unassembled WGS sequence"/>
</dbReference>
<protein>
    <recommendedName>
        <fullName evidence="2">Metallo-beta-lactamase domain-containing protein</fullName>
    </recommendedName>
</protein>
<dbReference type="Gene3D" id="3.60.15.10">
    <property type="entry name" value="Ribonuclease Z/Hydroxyacylglutathione hydrolase-like"/>
    <property type="match status" value="1"/>
</dbReference>
<keyword evidence="1" id="KW-1133">Transmembrane helix</keyword>
<dbReference type="InterPro" id="IPR052159">
    <property type="entry name" value="Competence_DNA_uptake"/>
</dbReference>
<dbReference type="AlphaFoldDB" id="A0A1G2F548"/>